<sequence length="199" mass="22235">MQASRFFWLMTGITLVLLFFLITSGCVENSGLDSEWDEVRASKESHRSSLNNYLLVYTIGIDLWNIELDSDTPNTRILRTQIMREETFLMDVAGKHLLLSSDVTLFSEAANSLDGRDGEAATAIAWDLRLYDQEMWNAQNAFIGRLSSLTRYIEEVEAGRGESREAIAYLESGNTLSQDAASAISRADAAFARAEAHHT</sequence>
<dbReference type="AlphaFoldDB" id="A0A8J7W9A4"/>
<reference evidence="1" key="1">
    <citation type="submission" date="2014-12" db="EMBL/GenBank/DDBJ databases">
        <authorList>
            <person name="Huang H.-H."/>
            <person name="Chen S.-C."/>
            <person name="Lai M.-C."/>
        </authorList>
    </citation>
    <scope>NUCLEOTIDE SEQUENCE</scope>
    <source>
        <strain evidence="1">K1F9705b</strain>
    </source>
</reference>
<evidence type="ECO:0000313" key="2">
    <source>
        <dbReference type="Proteomes" id="UP000730161"/>
    </source>
</evidence>
<name>A0A8J7W9A4_9EURY</name>
<proteinExistence type="predicted"/>
<keyword evidence="2" id="KW-1185">Reference proteome</keyword>
<organism evidence="1 2">
    <name type="scientific">Methanocalculus chunghsingensis</name>
    <dbReference type="NCBI Taxonomy" id="156457"/>
    <lineage>
        <taxon>Archaea</taxon>
        <taxon>Methanobacteriati</taxon>
        <taxon>Methanobacteriota</taxon>
        <taxon>Stenosarchaea group</taxon>
        <taxon>Methanomicrobia</taxon>
        <taxon>Methanomicrobiales</taxon>
        <taxon>Methanocalculaceae</taxon>
        <taxon>Methanocalculus</taxon>
    </lineage>
</organism>
<protein>
    <submittedName>
        <fullName evidence="1">Uncharacterized protein</fullName>
    </submittedName>
</protein>
<dbReference type="EMBL" id="JWHL01000007">
    <property type="protein sequence ID" value="MBR1369000.1"/>
    <property type="molecule type" value="Genomic_DNA"/>
</dbReference>
<dbReference type="RefSeq" id="WP_211530668.1">
    <property type="nucleotide sequence ID" value="NZ_JWHL01000007.1"/>
</dbReference>
<dbReference type="PROSITE" id="PS51257">
    <property type="entry name" value="PROKAR_LIPOPROTEIN"/>
    <property type="match status" value="1"/>
</dbReference>
<gene>
    <name evidence="1" type="ORF">RJ53_05580</name>
</gene>
<comment type="caution">
    <text evidence="1">The sequence shown here is derived from an EMBL/GenBank/DDBJ whole genome shotgun (WGS) entry which is preliminary data.</text>
</comment>
<evidence type="ECO:0000313" key="1">
    <source>
        <dbReference type="EMBL" id="MBR1369000.1"/>
    </source>
</evidence>
<dbReference type="Proteomes" id="UP000730161">
    <property type="component" value="Unassembled WGS sequence"/>
</dbReference>
<accession>A0A8J7W9A4</accession>